<sequence length="227" mass="25901">MNASCSSQSRRELEIQKLCTPLSSNVLPTEDNCLYNKFSSSASSIYKSDCLSTENASFKESLELYNSSNEMHEKRKHFMQSGCLHQNPIHDGSSFDSYENIKFEKIAEKINQVSNHRSLRGKEIYLRGSAGAKLRARHRRGPSVFYYDRDDLSLLYSHDEDCLNNYLTLGALVSSRDEEDQKKSFSSSILPKTEKFISTNESSRKATLMRIVPCLVLERVKLVKCCI</sequence>
<dbReference type="EnsemblPlants" id="Solyc01g020374.1.1">
    <property type="protein sequence ID" value="Solyc01g020374.1.1"/>
    <property type="gene ID" value="Solyc01g020374.1"/>
</dbReference>
<dbReference type="InParanoid" id="A0A3Q7ED81"/>
<dbReference type="STRING" id="4081.A0A3Q7ED81"/>
<reference evidence="1" key="1">
    <citation type="journal article" date="2012" name="Nature">
        <title>The tomato genome sequence provides insights into fleshy fruit evolution.</title>
        <authorList>
            <consortium name="Tomato Genome Consortium"/>
        </authorList>
    </citation>
    <scope>NUCLEOTIDE SEQUENCE [LARGE SCALE GENOMIC DNA]</scope>
    <source>
        <strain evidence="1">cv. Heinz 1706</strain>
    </source>
</reference>
<dbReference type="Proteomes" id="UP000004994">
    <property type="component" value="Chromosome 1"/>
</dbReference>
<keyword evidence="2" id="KW-1185">Reference proteome</keyword>
<organism evidence="1">
    <name type="scientific">Solanum lycopersicum</name>
    <name type="common">Tomato</name>
    <name type="synonym">Lycopersicon esculentum</name>
    <dbReference type="NCBI Taxonomy" id="4081"/>
    <lineage>
        <taxon>Eukaryota</taxon>
        <taxon>Viridiplantae</taxon>
        <taxon>Streptophyta</taxon>
        <taxon>Embryophyta</taxon>
        <taxon>Tracheophyta</taxon>
        <taxon>Spermatophyta</taxon>
        <taxon>Magnoliopsida</taxon>
        <taxon>eudicotyledons</taxon>
        <taxon>Gunneridae</taxon>
        <taxon>Pentapetalae</taxon>
        <taxon>asterids</taxon>
        <taxon>lamiids</taxon>
        <taxon>Solanales</taxon>
        <taxon>Solanaceae</taxon>
        <taxon>Solanoideae</taxon>
        <taxon>Solaneae</taxon>
        <taxon>Solanum</taxon>
        <taxon>Solanum subgen. Lycopersicon</taxon>
    </lineage>
</organism>
<reference evidence="1" key="2">
    <citation type="submission" date="2019-01" db="UniProtKB">
        <authorList>
            <consortium name="EnsemblPlants"/>
        </authorList>
    </citation>
    <scope>IDENTIFICATION</scope>
    <source>
        <strain evidence="1">cv. Heinz 1706</strain>
    </source>
</reference>
<dbReference type="Gramene" id="Solyc01g020374.1.1">
    <property type="protein sequence ID" value="Solyc01g020374.1.1"/>
    <property type="gene ID" value="Solyc01g020374.1"/>
</dbReference>
<protein>
    <submittedName>
        <fullName evidence="1">Uncharacterized protein</fullName>
    </submittedName>
</protein>
<evidence type="ECO:0000313" key="1">
    <source>
        <dbReference type="EnsemblPlants" id="Solyc01g020374.1.1"/>
    </source>
</evidence>
<dbReference type="AlphaFoldDB" id="A0A3Q7ED81"/>
<name>A0A3Q7ED81_SOLLC</name>
<proteinExistence type="predicted"/>
<accession>A0A3Q7ED81</accession>
<evidence type="ECO:0000313" key="2">
    <source>
        <dbReference type="Proteomes" id="UP000004994"/>
    </source>
</evidence>